<comment type="caution">
    <text evidence="1">The sequence shown here is derived from an EMBL/GenBank/DDBJ whole genome shotgun (WGS) entry which is preliminary data.</text>
</comment>
<reference evidence="1" key="2">
    <citation type="journal article" date="2021" name="PeerJ">
        <title>Extensive microbial diversity within the chicken gut microbiome revealed by metagenomics and culture.</title>
        <authorList>
            <person name="Gilroy R."/>
            <person name="Ravi A."/>
            <person name="Getino M."/>
            <person name="Pursley I."/>
            <person name="Horton D.L."/>
            <person name="Alikhan N.F."/>
            <person name="Baker D."/>
            <person name="Gharbi K."/>
            <person name="Hall N."/>
            <person name="Watson M."/>
            <person name="Adriaenssens E.M."/>
            <person name="Foster-Nyarko E."/>
            <person name="Jarju S."/>
            <person name="Secka A."/>
            <person name="Antonio M."/>
            <person name="Oren A."/>
            <person name="Chaudhuri R.R."/>
            <person name="La Ragione R."/>
            <person name="Hildebrand F."/>
            <person name="Pallen M.J."/>
        </authorList>
    </citation>
    <scope>NUCLEOTIDE SEQUENCE</scope>
    <source>
        <strain evidence="1">CHK165-10780</strain>
    </source>
</reference>
<dbReference type="Proteomes" id="UP000886725">
    <property type="component" value="Unassembled WGS sequence"/>
</dbReference>
<dbReference type="EMBL" id="DVFU01000093">
    <property type="protein sequence ID" value="HIQ65020.1"/>
    <property type="molecule type" value="Genomic_DNA"/>
</dbReference>
<organism evidence="1 2">
    <name type="scientific">Candidatus Faecenecus gallistercoris</name>
    <dbReference type="NCBI Taxonomy" id="2840793"/>
    <lineage>
        <taxon>Bacteria</taxon>
        <taxon>Bacillati</taxon>
        <taxon>Bacillota</taxon>
        <taxon>Bacillota incertae sedis</taxon>
        <taxon>Candidatus Faecenecus</taxon>
    </lineage>
</organism>
<name>A0A9D0Z023_9FIRM</name>
<evidence type="ECO:0000313" key="2">
    <source>
        <dbReference type="Proteomes" id="UP000886725"/>
    </source>
</evidence>
<reference evidence="1" key="1">
    <citation type="submission" date="2020-10" db="EMBL/GenBank/DDBJ databases">
        <authorList>
            <person name="Gilroy R."/>
        </authorList>
    </citation>
    <scope>NUCLEOTIDE SEQUENCE</scope>
    <source>
        <strain evidence="1">CHK165-10780</strain>
    </source>
</reference>
<dbReference type="AlphaFoldDB" id="A0A9D0Z023"/>
<gene>
    <name evidence="1" type="ORF">IAC85_04700</name>
</gene>
<protein>
    <submittedName>
        <fullName evidence="1">Uncharacterized protein</fullName>
    </submittedName>
</protein>
<proteinExistence type="predicted"/>
<sequence length="259" mass="29893">MNQDITSFQNEANIAAALHHKKMKELNPLYQTFIADLFQNITQEDLIECQQDYNQKKYDIVITVNGTKKYVSIKKGAKNSVHKEGISSFIHFLIDSQVKQTTIIEYLKYHYADGTTNGTGKERTSALVYKEQNQEKIDAINKEINRPDILKKAIDRFVLSGINDGKTIDAILLGTENDFIWLKKDDIIGVILAQHNVNSTAVHFGPLTVQPLDRCLNHNPKYEKSRFCVQIKWYNLFDSIIWQMNENIKKQNINEDEKV</sequence>
<accession>A0A9D0Z023</accession>
<evidence type="ECO:0000313" key="1">
    <source>
        <dbReference type="EMBL" id="HIQ65020.1"/>
    </source>
</evidence>